<dbReference type="CDD" id="cd00082">
    <property type="entry name" value="HisKA"/>
    <property type="match status" value="1"/>
</dbReference>
<evidence type="ECO:0000256" key="8">
    <source>
        <dbReference type="ARBA" id="ARBA00022777"/>
    </source>
</evidence>
<evidence type="ECO:0000256" key="5">
    <source>
        <dbReference type="ARBA" id="ARBA00022553"/>
    </source>
</evidence>
<evidence type="ECO:0000256" key="6">
    <source>
        <dbReference type="ARBA" id="ARBA00022679"/>
    </source>
</evidence>
<accession>A0A8I0DM95</accession>
<keyword evidence="5" id="KW-0597">Phosphoprotein</keyword>
<dbReference type="SUPFAM" id="SSF55874">
    <property type="entry name" value="ATPase domain of HSP90 chaperone/DNA topoisomerase II/histidine kinase"/>
    <property type="match status" value="1"/>
</dbReference>
<name>A0A8I0DM95_9CLOT</name>
<evidence type="ECO:0000259" key="13">
    <source>
        <dbReference type="PROSITE" id="PS50109"/>
    </source>
</evidence>
<feature type="domain" description="Histidine kinase" evidence="13">
    <location>
        <begin position="126"/>
        <end position="332"/>
    </location>
</feature>
<evidence type="ECO:0000256" key="7">
    <source>
        <dbReference type="ARBA" id="ARBA00022692"/>
    </source>
</evidence>
<keyword evidence="10" id="KW-0902">Two-component regulatory system</keyword>
<evidence type="ECO:0000256" key="1">
    <source>
        <dbReference type="ARBA" id="ARBA00000085"/>
    </source>
</evidence>
<dbReference type="PANTHER" id="PTHR45453:SF2">
    <property type="entry name" value="HISTIDINE KINASE"/>
    <property type="match status" value="1"/>
</dbReference>
<feature type="transmembrane region" description="Helical" evidence="12">
    <location>
        <begin position="12"/>
        <end position="30"/>
    </location>
</feature>
<dbReference type="SUPFAM" id="SSF47384">
    <property type="entry name" value="Homodimeric domain of signal transducing histidine kinase"/>
    <property type="match status" value="1"/>
</dbReference>
<evidence type="ECO:0000256" key="9">
    <source>
        <dbReference type="ARBA" id="ARBA00022989"/>
    </source>
</evidence>
<dbReference type="GO" id="GO:0016036">
    <property type="term" value="P:cellular response to phosphate starvation"/>
    <property type="evidence" value="ECO:0007669"/>
    <property type="project" value="TreeGrafter"/>
</dbReference>
<dbReference type="EMBL" id="JACOOQ010000001">
    <property type="protein sequence ID" value="MBC5639114.1"/>
    <property type="molecule type" value="Genomic_DNA"/>
</dbReference>
<evidence type="ECO:0000256" key="4">
    <source>
        <dbReference type="ARBA" id="ARBA00022475"/>
    </source>
</evidence>
<evidence type="ECO:0000256" key="12">
    <source>
        <dbReference type="SAM" id="Phobius"/>
    </source>
</evidence>
<evidence type="ECO:0000256" key="3">
    <source>
        <dbReference type="ARBA" id="ARBA00012438"/>
    </source>
</evidence>
<keyword evidence="11 12" id="KW-0472">Membrane</keyword>
<keyword evidence="7 12" id="KW-0812">Transmembrane</keyword>
<feature type="transmembrane region" description="Helical" evidence="12">
    <location>
        <begin position="36"/>
        <end position="58"/>
    </location>
</feature>
<dbReference type="EC" id="2.7.13.3" evidence="3"/>
<dbReference type="SMART" id="SM00387">
    <property type="entry name" value="HATPase_c"/>
    <property type="match status" value="1"/>
</dbReference>
<dbReference type="InterPro" id="IPR036890">
    <property type="entry name" value="HATPase_C_sf"/>
</dbReference>
<evidence type="ECO:0000256" key="10">
    <source>
        <dbReference type="ARBA" id="ARBA00023012"/>
    </source>
</evidence>
<organism evidence="14 15">
    <name type="scientific">Clostridium lentum</name>
    <dbReference type="NCBI Taxonomy" id="2763037"/>
    <lineage>
        <taxon>Bacteria</taxon>
        <taxon>Bacillati</taxon>
        <taxon>Bacillota</taxon>
        <taxon>Clostridia</taxon>
        <taxon>Eubacteriales</taxon>
        <taxon>Clostridiaceae</taxon>
        <taxon>Clostridium</taxon>
    </lineage>
</organism>
<comment type="subcellular location">
    <subcellularLocation>
        <location evidence="2">Cell membrane</location>
        <topology evidence="2">Multi-pass membrane protein</topology>
    </subcellularLocation>
</comment>
<gene>
    <name evidence="14" type="ORF">H8R92_01440</name>
</gene>
<comment type="catalytic activity">
    <reaction evidence="1">
        <text>ATP + protein L-histidine = ADP + protein N-phospho-L-histidine.</text>
        <dbReference type="EC" id="2.7.13.3"/>
    </reaction>
</comment>
<dbReference type="GO" id="GO:0005886">
    <property type="term" value="C:plasma membrane"/>
    <property type="evidence" value="ECO:0007669"/>
    <property type="project" value="UniProtKB-SubCell"/>
</dbReference>
<keyword evidence="9 12" id="KW-1133">Transmembrane helix</keyword>
<dbReference type="InterPro" id="IPR005467">
    <property type="entry name" value="His_kinase_dom"/>
</dbReference>
<dbReference type="Gene3D" id="3.30.565.10">
    <property type="entry name" value="Histidine kinase-like ATPase, C-terminal domain"/>
    <property type="match status" value="1"/>
</dbReference>
<evidence type="ECO:0000256" key="2">
    <source>
        <dbReference type="ARBA" id="ARBA00004651"/>
    </source>
</evidence>
<reference evidence="14" key="1">
    <citation type="submission" date="2020-08" db="EMBL/GenBank/DDBJ databases">
        <title>Genome public.</title>
        <authorList>
            <person name="Liu C."/>
            <person name="Sun Q."/>
        </authorList>
    </citation>
    <scope>NUCLEOTIDE SEQUENCE</scope>
    <source>
        <strain evidence="14">NSJ-42</strain>
    </source>
</reference>
<protein>
    <recommendedName>
        <fullName evidence="3">histidine kinase</fullName>
        <ecNumber evidence="3">2.7.13.3</ecNumber>
    </recommendedName>
</protein>
<proteinExistence type="predicted"/>
<dbReference type="InterPro" id="IPR004358">
    <property type="entry name" value="Sig_transdc_His_kin-like_C"/>
</dbReference>
<dbReference type="InterPro" id="IPR003661">
    <property type="entry name" value="HisK_dim/P_dom"/>
</dbReference>
<keyword evidence="8 14" id="KW-0418">Kinase</keyword>
<dbReference type="RefSeq" id="WP_186834494.1">
    <property type="nucleotide sequence ID" value="NZ_JACOOQ010000001.1"/>
</dbReference>
<dbReference type="PROSITE" id="PS50109">
    <property type="entry name" value="HIS_KIN"/>
    <property type="match status" value="1"/>
</dbReference>
<keyword evidence="6" id="KW-0808">Transferase</keyword>
<keyword evidence="4" id="KW-1003">Cell membrane</keyword>
<dbReference type="AlphaFoldDB" id="A0A8I0DM95"/>
<keyword evidence="15" id="KW-1185">Reference proteome</keyword>
<comment type="caution">
    <text evidence="14">The sequence shown here is derived from an EMBL/GenBank/DDBJ whole genome shotgun (WGS) entry which is preliminary data.</text>
</comment>
<evidence type="ECO:0000313" key="15">
    <source>
        <dbReference type="Proteomes" id="UP000662088"/>
    </source>
</evidence>
<dbReference type="PRINTS" id="PR00344">
    <property type="entry name" value="BCTRLSENSOR"/>
</dbReference>
<dbReference type="InterPro" id="IPR036097">
    <property type="entry name" value="HisK_dim/P_sf"/>
</dbReference>
<dbReference type="Proteomes" id="UP000662088">
    <property type="component" value="Unassembled WGS sequence"/>
</dbReference>
<sequence length="336" mass="39210">MKVSDFFKDRALFLMVNLFLFILVLLLMISVKTGMITIFVVWCIWFLPLLGYLILDYIRWNNYLKNMKISLGNLDKKYLLPEVMEDGNFLIAEEINKIIKALSRDMHENVKHYREIQEEYREYIETWVHEIKTPIASSKLLIENNNNDVTKKIDIQIDKIDNYVEQVLYYSRSNEVGKDYIIKEVSIEDVVKKVVKRNFRNFLEKNIKLQLTDIKESVFCDPKWMEFIINQVISNSIKYCNTKGAVIKIYAVNEKNSVSLNIEDNGVGIVERDLKRVFEKGFTGENGRLFGMSTGMGLYLCKKLCNKLGLAISISSQEEKGTIVMIVFPKNNFVIK</sequence>
<dbReference type="PANTHER" id="PTHR45453">
    <property type="entry name" value="PHOSPHATE REGULON SENSOR PROTEIN PHOR"/>
    <property type="match status" value="1"/>
</dbReference>
<dbReference type="GO" id="GO:0004721">
    <property type="term" value="F:phosphoprotein phosphatase activity"/>
    <property type="evidence" value="ECO:0007669"/>
    <property type="project" value="TreeGrafter"/>
</dbReference>
<dbReference type="Pfam" id="PF02518">
    <property type="entry name" value="HATPase_c"/>
    <property type="match status" value="1"/>
</dbReference>
<evidence type="ECO:0000256" key="11">
    <source>
        <dbReference type="ARBA" id="ARBA00023136"/>
    </source>
</evidence>
<dbReference type="InterPro" id="IPR050351">
    <property type="entry name" value="BphY/WalK/GraS-like"/>
</dbReference>
<dbReference type="GO" id="GO:0000155">
    <property type="term" value="F:phosphorelay sensor kinase activity"/>
    <property type="evidence" value="ECO:0007669"/>
    <property type="project" value="InterPro"/>
</dbReference>
<evidence type="ECO:0000313" key="14">
    <source>
        <dbReference type="EMBL" id="MBC5639114.1"/>
    </source>
</evidence>
<dbReference type="InterPro" id="IPR003594">
    <property type="entry name" value="HATPase_dom"/>
</dbReference>